<feature type="compositionally biased region" description="Polar residues" evidence="1">
    <location>
        <begin position="429"/>
        <end position="445"/>
    </location>
</feature>
<evidence type="ECO:0000313" key="2">
    <source>
        <dbReference type="EMBL" id="CAF1309615.1"/>
    </source>
</evidence>
<dbReference type="EMBL" id="CAJOBA010041611">
    <property type="protein sequence ID" value="CAF4117286.1"/>
    <property type="molecule type" value="Genomic_DNA"/>
</dbReference>
<proteinExistence type="predicted"/>
<evidence type="ECO:0000256" key="1">
    <source>
        <dbReference type="SAM" id="MobiDB-lite"/>
    </source>
</evidence>
<sequence length="445" mass="49259">KYIMTENIIETSSRSSTDKHRSPSLKRNEVAFQFSNSAENVGVQGIVQSPFSSPRTGYRRQSTEDIQANIVANAMSKSIDALNMAENQGQNSFMTAGGTENTEHFGSSASFNHASSSSLHRSTSGVNLGSPNYPPNLLDINKYPINYDPHPEMVHRPNLNHITYKQDVAVRYLQPPTPPPPGPIVIREIRAPALPDAPPIVIKQQPPVPLTPPPIVVRERPPQPPAIIPPRVIEKFIPPPPPTSRKVIIERMQALPPKPQPVIIEKWLPYKQQEQSRVIVQRAPAPPPLPIQKNTIITWDAPRVDVIRNVQNLGTIRADPMAYYRQFGANLASSDYVLSQMSKYGVTYGYQTMYNNSTRLMTAGETADEFANHQASDQDILNGHYSSSYVAENDSSSDVFLNNNITSSGVTASYNSAHYNETGRRNRHSSTSEQHVLQQAGLSVA</sequence>
<feature type="non-terminal residue" evidence="2">
    <location>
        <position position="1"/>
    </location>
</feature>
<gene>
    <name evidence="2" type="ORF">OVA965_LOCUS28920</name>
    <name evidence="3" type="ORF">TMI583_LOCUS29683</name>
</gene>
<name>A0A8S2F0L1_9BILA</name>
<accession>A0A8S2F0L1</accession>
<dbReference type="Proteomes" id="UP000682733">
    <property type="component" value="Unassembled WGS sequence"/>
</dbReference>
<organism evidence="2 4">
    <name type="scientific">Didymodactylos carnosus</name>
    <dbReference type="NCBI Taxonomy" id="1234261"/>
    <lineage>
        <taxon>Eukaryota</taxon>
        <taxon>Metazoa</taxon>
        <taxon>Spiralia</taxon>
        <taxon>Gnathifera</taxon>
        <taxon>Rotifera</taxon>
        <taxon>Eurotatoria</taxon>
        <taxon>Bdelloidea</taxon>
        <taxon>Philodinida</taxon>
        <taxon>Philodinidae</taxon>
        <taxon>Didymodactylos</taxon>
    </lineage>
</organism>
<feature type="region of interest" description="Disordered" evidence="1">
    <location>
        <begin position="1"/>
        <end position="24"/>
    </location>
</feature>
<evidence type="ECO:0000313" key="3">
    <source>
        <dbReference type="EMBL" id="CAF4117286.1"/>
    </source>
</evidence>
<evidence type="ECO:0000313" key="4">
    <source>
        <dbReference type="Proteomes" id="UP000677228"/>
    </source>
</evidence>
<comment type="caution">
    <text evidence="2">The sequence shown here is derived from an EMBL/GenBank/DDBJ whole genome shotgun (WGS) entry which is preliminary data.</text>
</comment>
<dbReference type="AlphaFoldDB" id="A0A8S2F0L1"/>
<protein>
    <submittedName>
        <fullName evidence="2">Uncharacterized protein</fullName>
    </submittedName>
</protein>
<feature type="region of interest" description="Disordered" evidence="1">
    <location>
        <begin position="421"/>
        <end position="445"/>
    </location>
</feature>
<reference evidence="2" key="1">
    <citation type="submission" date="2021-02" db="EMBL/GenBank/DDBJ databases">
        <authorList>
            <person name="Nowell W R."/>
        </authorList>
    </citation>
    <scope>NUCLEOTIDE SEQUENCE</scope>
</reference>
<dbReference type="EMBL" id="CAJNOK010020026">
    <property type="protein sequence ID" value="CAF1309615.1"/>
    <property type="molecule type" value="Genomic_DNA"/>
</dbReference>
<dbReference type="Proteomes" id="UP000677228">
    <property type="component" value="Unassembled WGS sequence"/>
</dbReference>